<comment type="caution">
    <text evidence="1">The sequence shown here is derived from an EMBL/GenBank/DDBJ whole genome shotgun (WGS) entry which is preliminary data.</text>
</comment>
<organism evidence="1 2">
    <name type="scientific">Mycena rosella</name>
    <name type="common">Pink bonnet</name>
    <name type="synonym">Agaricus rosellus</name>
    <dbReference type="NCBI Taxonomy" id="1033263"/>
    <lineage>
        <taxon>Eukaryota</taxon>
        <taxon>Fungi</taxon>
        <taxon>Dikarya</taxon>
        <taxon>Basidiomycota</taxon>
        <taxon>Agaricomycotina</taxon>
        <taxon>Agaricomycetes</taxon>
        <taxon>Agaricomycetidae</taxon>
        <taxon>Agaricales</taxon>
        <taxon>Marasmiineae</taxon>
        <taxon>Mycenaceae</taxon>
        <taxon>Mycena</taxon>
    </lineage>
</organism>
<evidence type="ECO:0000313" key="2">
    <source>
        <dbReference type="Proteomes" id="UP001221757"/>
    </source>
</evidence>
<proteinExistence type="predicted"/>
<keyword evidence="2" id="KW-1185">Reference proteome</keyword>
<evidence type="ECO:0000313" key="1">
    <source>
        <dbReference type="EMBL" id="KAJ7637438.1"/>
    </source>
</evidence>
<dbReference type="EMBL" id="JARKIE010000458">
    <property type="protein sequence ID" value="KAJ7637438.1"/>
    <property type="molecule type" value="Genomic_DNA"/>
</dbReference>
<dbReference type="AlphaFoldDB" id="A0AAD7C2S7"/>
<gene>
    <name evidence="1" type="ORF">B0H17DRAFT_1217096</name>
</gene>
<reference evidence="1" key="1">
    <citation type="submission" date="2023-03" db="EMBL/GenBank/DDBJ databases">
        <title>Massive genome expansion in bonnet fungi (Mycena s.s.) driven by repeated elements and novel gene families across ecological guilds.</title>
        <authorList>
            <consortium name="Lawrence Berkeley National Laboratory"/>
            <person name="Harder C.B."/>
            <person name="Miyauchi S."/>
            <person name="Viragh M."/>
            <person name="Kuo A."/>
            <person name="Thoen E."/>
            <person name="Andreopoulos B."/>
            <person name="Lu D."/>
            <person name="Skrede I."/>
            <person name="Drula E."/>
            <person name="Henrissat B."/>
            <person name="Morin E."/>
            <person name="Kohler A."/>
            <person name="Barry K."/>
            <person name="LaButti K."/>
            <person name="Morin E."/>
            <person name="Salamov A."/>
            <person name="Lipzen A."/>
            <person name="Mereny Z."/>
            <person name="Hegedus B."/>
            <person name="Baldrian P."/>
            <person name="Stursova M."/>
            <person name="Weitz H."/>
            <person name="Taylor A."/>
            <person name="Grigoriev I.V."/>
            <person name="Nagy L.G."/>
            <person name="Martin F."/>
            <person name="Kauserud H."/>
        </authorList>
    </citation>
    <scope>NUCLEOTIDE SEQUENCE</scope>
    <source>
        <strain evidence="1">CBHHK067</strain>
    </source>
</reference>
<protein>
    <submittedName>
        <fullName evidence="1">Uncharacterized protein</fullName>
    </submittedName>
</protein>
<sequence length="147" mass="16366">MLDLLDPWKRAYRQRLRRGLDVTAPIKCLLATRRCGPEEFKARLRAEAMGMFYSYWRSNGPWRSEPSVRTQYLVSPGINVAAFVGSLFRYELVSGDDAHGCLDVLLSTGSSFLKLQAAHAAIVHCGELIYAGKTGCSCVQPPQRTQA</sequence>
<dbReference type="Proteomes" id="UP001221757">
    <property type="component" value="Unassembled WGS sequence"/>
</dbReference>
<accession>A0AAD7C2S7</accession>
<name>A0AAD7C2S7_MYCRO</name>